<comment type="caution">
    <text evidence="2">The sequence shown here is derived from an EMBL/GenBank/DDBJ whole genome shotgun (WGS) entry which is preliminary data.</text>
</comment>
<keyword evidence="3" id="KW-1185">Reference proteome</keyword>
<evidence type="ECO:0000256" key="1">
    <source>
        <dbReference type="SAM" id="MobiDB-lite"/>
    </source>
</evidence>
<feature type="compositionally biased region" description="Polar residues" evidence="1">
    <location>
        <begin position="79"/>
        <end position="93"/>
    </location>
</feature>
<evidence type="ECO:0000313" key="2">
    <source>
        <dbReference type="EMBL" id="MBW0461641.1"/>
    </source>
</evidence>
<proteinExistence type="predicted"/>
<accession>A0A9Q3BA46</accession>
<dbReference type="Proteomes" id="UP000765509">
    <property type="component" value="Unassembled WGS sequence"/>
</dbReference>
<organism evidence="2 3">
    <name type="scientific">Austropuccinia psidii MF-1</name>
    <dbReference type="NCBI Taxonomy" id="1389203"/>
    <lineage>
        <taxon>Eukaryota</taxon>
        <taxon>Fungi</taxon>
        <taxon>Dikarya</taxon>
        <taxon>Basidiomycota</taxon>
        <taxon>Pucciniomycotina</taxon>
        <taxon>Pucciniomycetes</taxon>
        <taxon>Pucciniales</taxon>
        <taxon>Sphaerophragmiaceae</taxon>
        <taxon>Austropuccinia</taxon>
    </lineage>
</organism>
<gene>
    <name evidence="2" type="ORF">O181_001356</name>
</gene>
<reference evidence="2" key="1">
    <citation type="submission" date="2021-03" db="EMBL/GenBank/DDBJ databases">
        <title>Draft genome sequence of rust myrtle Austropuccinia psidii MF-1, a brazilian biotype.</title>
        <authorList>
            <person name="Quecine M.C."/>
            <person name="Pachon D.M.R."/>
            <person name="Bonatelli M.L."/>
            <person name="Correr F.H."/>
            <person name="Franceschini L.M."/>
            <person name="Leite T.F."/>
            <person name="Margarido G.R.A."/>
            <person name="Almeida C.A."/>
            <person name="Ferrarezi J.A."/>
            <person name="Labate C.A."/>
        </authorList>
    </citation>
    <scope>NUCLEOTIDE SEQUENCE</scope>
    <source>
        <strain evidence="2">MF-1</strain>
    </source>
</reference>
<dbReference type="AlphaFoldDB" id="A0A9Q3BA46"/>
<evidence type="ECO:0000313" key="3">
    <source>
        <dbReference type="Proteomes" id="UP000765509"/>
    </source>
</evidence>
<feature type="region of interest" description="Disordered" evidence="1">
    <location>
        <begin position="77"/>
        <end position="125"/>
    </location>
</feature>
<feature type="compositionally biased region" description="Basic and acidic residues" evidence="1">
    <location>
        <begin position="106"/>
        <end position="116"/>
    </location>
</feature>
<name>A0A9Q3BA46_9BASI</name>
<protein>
    <submittedName>
        <fullName evidence="2">Uncharacterized protein</fullName>
    </submittedName>
</protein>
<sequence length="166" mass="19286">MGRIGRTTQRIYLKKMNWLGFMEEMKGWNPKPNFRLLEKKETRIRDSQAVIQAIENYWNMKSIVRHRDPKARRRKFHLPQNSPEVPGLTNQSPVHPGLRRNLSSRGAEDKGTKGETRLLSTRGRNKKTPLKIKLWTCSRGAQKKNKVLPKNIITGSESIDPELMTE</sequence>
<dbReference type="EMBL" id="AVOT02000194">
    <property type="protein sequence ID" value="MBW0461641.1"/>
    <property type="molecule type" value="Genomic_DNA"/>
</dbReference>